<dbReference type="OrthoDB" id="428159at2759"/>
<evidence type="ECO:0000256" key="1">
    <source>
        <dbReference type="ARBA" id="ARBA00006545"/>
    </source>
</evidence>
<dbReference type="GO" id="GO:0045053">
    <property type="term" value="P:protein retention in Golgi apparatus"/>
    <property type="evidence" value="ECO:0007669"/>
    <property type="project" value="TreeGrafter"/>
</dbReference>
<proteinExistence type="inferred from homology"/>
<evidence type="ECO:0000313" key="3">
    <source>
        <dbReference type="EMBL" id="GBP47895.1"/>
    </source>
</evidence>
<evidence type="ECO:0000313" key="4">
    <source>
        <dbReference type="Proteomes" id="UP000299102"/>
    </source>
</evidence>
<evidence type="ECO:0000259" key="2">
    <source>
        <dbReference type="Pfam" id="PF25037"/>
    </source>
</evidence>
<dbReference type="PANTHER" id="PTHR16166:SF93">
    <property type="entry name" value="INTERMEMBRANE LIPID TRANSFER PROTEIN VPS13"/>
    <property type="match status" value="1"/>
</dbReference>
<comment type="caution">
    <text evidence="3">The sequence shown here is derived from an EMBL/GenBank/DDBJ whole genome shotgun (WGS) entry which is preliminary data.</text>
</comment>
<dbReference type="Proteomes" id="UP000299102">
    <property type="component" value="Unassembled WGS sequence"/>
</dbReference>
<accession>A0A4C1WCQ0</accession>
<dbReference type="InterPro" id="IPR026847">
    <property type="entry name" value="VPS13"/>
</dbReference>
<sequence length="729" mass="81415">MHRLLFTWDNPAGPRTLIFEAHKKTEFETDLRKDDIGNFLVDETNRVHWVSFLDGLQRVVLFTDDSILASGAHTIGEAEAIDTEIVLSMQGMGLSLVNDPEYVEIIYMSISSSGIIWEQCKIGARRYKKVETHKMMQLETAYQRYLDEESVSETPVSPIVQLEDKIEVNFKEMRQLKPSARLFRRTLEPGIWASLGLTAHSRRLHARLHRLQIDQQLPLPTFPVVLAPVPPPRSVASGDAGMKPFMEVSIVERIMEHTKVRQYKYYKLLIQEFHVKVDMGLINALMGMFPQRSLTEQEALDAFVVNLEHARQPLEMLAAQGAASDQKNFYDNLHLSPLKVHVSFSLGGATQLPTFVGTVLQSIGVTLTDMNDVVFKLGYYEKNYEFLSQKELMTQVQNHYTSQALKQLYVLVLGLDVIGNPYGLVIGLKKGVEDLFYEPFQGAIQGPGEFAEGLFIGVRSLVGHTVGGAAGAMSRITGAMGHGLAALSLDEDFQRRRRVQKNKPPANLQEGLARSGKGLVMGVVDGITGVFTKPIEGAREEGVKGFFEGLGKGAVGLVARPTAGVVDFASGSLDAVKRAADMSEDVKKCRAARYLPQDSGLRPYSRREAEGYKMLFDLEKGKYVSTDTYEAHVWVIPKKEVVLCTDKRLLYIERNTVFGGWQILWGFLWTQIPEVPTAVKQGVYVPSTKKKVLGMFPSSHHGKVIILHDQQQKKFLLAQCERLMAAATN</sequence>
<protein>
    <submittedName>
        <fullName evidence="3">Vacuolar protein sorting-associated protein 13</fullName>
    </submittedName>
</protein>
<feature type="domain" description="Intermembrane lipid transfer protein VPS13-like C-terminal" evidence="2">
    <location>
        <begin position="590"/>
        <end position="709"/>
    </location>
</feature>
<dbReference type="PANTHER" id="PTHR16166">
    <property type="entry name" value="VACUOLAR PROTEIN SORTING-ASSOCIATED PROTEIN VPS13"/>
    <property type="match status" value="1"/>
</dbReference>
<gene>
    <name evidence="3" type="primary">Vps13</name>
    <name evidence="3" type="ORF">EVAR_33612_1</name>
</gene>
<dbReference type="STRING" id="151549.A0A4C1WCQ0"/>
<dbReference type="Pfam" id="PF25037">
    <property type="entry name" value="VPS13_C"/>
    <property type="match status" value="1"/>
</dbReference>
<dbReference type="AlphaFoldDB" id="A0A4C1WCQ0"/>
<keyword evidence="4" id="KW-1185">Reference proteome</keyword>
<dbReference type="EMBL" id="BGZK01000512">
    <property type="protein sequence ID" value="GBP47895.1"/>
    <property type="molecule type" value="Genomic_DNA"/>
</dbReference>
<dbReference type="GO" id="GO:0006623">
    <property type="term" value="P:protein targeting to vacuole"/>
    <property type="evidence" value="ECO:0007669"/>
    <property type="project" value="TreeGrafter"/>
</dbReference>
<name>A0A4C1WCQ0_EUMVA</name>
<comment type="similarity">
    <text evidence="1">Belongs to the VPS13 family.</text>
</comment>
<dbReference type="InterPro" id="IPR056748">
    <property type="entry name" value="VPS13-like_C"/>
</dbReference>
<reference evidence="3 4" key="1">
    <citation type="journal article" date="2019" name="Commun. Biol.">
        <title>The bagworm genome reveals a unique fibroin gene that provides high tensile strength.</title>
        <authorList>
            <person name="Kono N."/>
            <person name="Nakamura H."/>
            <person name="Ohtoshi R."/>
            <person name="Tomita M."/>
            <person name="Numata K."/>
            <person name="Arakawa K."/>
        </authorList>
    </citation>
    <scope>NUCLEOTIDE SEQUENCE [LARGE SCALE GENOMIC DNA]</scope>
</reference>
<organism evidence="3 4">
    <name type="scientific">Eumeta variegata</name>
    <name type="common">Bagworm moth</name>
    <name type="synonym">Eumeta japonica</name>
    <dbReference type="NCBI Taxonomy" id="151549"/>
    <lineage>
        <taxon>Eukaryota</taxon>
        <taxon>Metazoa</taxon>
        <taxon>Ecdysozoa</taxon>
        <taxon>Arthropoda</taxon>
        <taxon>Hexapoda</taxon>
        <taxon>Insecta</taxon>
        <taxon>Pterygota</taxon>
        <taxon>Neoptera</taxon>
        <taxon>Endopterygota</taxon>
        <taxon>Lepidoptera</taxon>
        <taxon>Glossata</taxon>
        <taxon>Ditrysia</taxon>
        <taxon>Tineoidea</taxon>
        <taxon>Psychidae</taxon>
        <taxon>Oiketicinae</taxon>
        <taxon>Eumeta</taxon>
    </lineage>
</organism>